<accession>A0A926NBB8</accession>
<organism evidence="7 8">
    <name type="scientific">Polycladospora coralii</name>
    <dbReference type="NCBI Taxonomy" id="2771432"/>
    <lineage>
        <taxon>Bacteria</taxon>
        <taxon>Bacillati</taxon>
        <taxon>Bacillota</taxon>
        <taxon>Bacilli</taxon>
        <taxon>Bacillales</taxon>
        <taxon>Thermoactinomycetaceae</taxon>
        <taxon>Polycladospora</taxon>
    </lineage>
</organism>
<evidence type="ECO:0000256" key="3">
    <source>
        <dbReference type="ARBA" id="ARBA00022989"/>
    </source>
</evidence>
<evidence type="ECO:0000256" key="6">
    <source>
        <dbReference type="SAM" id="Phobius"/>
    </source>
</evidence>
<keyword evidence="2 6" id="KW-0812">Transmembrane</keyword>
<gene>
    <name evidence="7" type="ORF">IC620_09460</name>
</gene>
<feature type="transmembrane region" description="Helical" evidence="6">
    <location>
        <begin position="7"/>
        <end position="23"/>
    </location>
</feature>
<dbReference type="AlphaFoldDB" id="A0A926NBB8"/>
<dbReference type="Proteomes" id="UP000661691">
    <property type="component" value="Unassembled WGS sequence"/>
</dbReference>
<dbReference type="Pfam" id="PF05105">
    <property type="entry name" value="Phage_holin_4_1"/>
    <property type="match status" value="1"/>
</dbReference>
<reference evidence="7" key="1">
    <citation type="submission" date="2020-09" db="EMBL/GenBank/DDBJ databases">
        <title>A novel bacterium of genus Hazenella, isolated from South China Sea.</title>
        <authorList>
            <person name="Huang H."/>
            <person name="Mo K."/>
            <person name="Hu Y."/>
        </authorList>
    </citation>
    <scope>NUCLEOTIDE SEQUENCE</scope>
    <source>
        <strain evidence="7">IB182357</strain>
    </source>
</reference>
<feature type="transmembrane region" description="Helical" evidence="6">
    <location>
        <begin position="29"/>
        <end position="48"/>
    </location>
</feature>
<comment type="caution">
    <text evidence="7">The sequence shown here is derived from an EMBL/GenBank/DDBJ whole genome shotgun (WGS) entry which is preliminary data.</text>
</comment>
<evidence type="ECO:0000313" key="8">
    <source>
        <dbReference type="Proteomes" id="UP000661691"/>
    </source>
</evidence>
<dbReference type="EMBL" id="JACXAH010000011">
    <property type="protein sequence ID" value="MBD1372580.1"/>
    <property type="molecule type" value="Genomic_DNA"/>
</dbReference>
<protein>
    <submittedName>
        <fullName evidence="7">Phage holin family protein</fullName>
    </submittedName>
</protein>
<sequence length="141" mass="15963">MTESFKWIIGTVGMWLSFLLGGWSQALMVLVVFMCIDFLTGILAGFYERKLSSKVGSKGLIKKIGMILIISICHFLDQILETGDMLRDGAVFFYCVNECISIIENAGRMGIKIPAVLQRAIEVLAEKEKHVSEKWEKKRRD</sequence>
<dbReference type="RefSeq" id="WP_191142024.1">
    <property type="nucleotide sequence ID" value="NZ_JACXAH010000011.1"/>
</dbReference>
<comment type="similarity">
    <text evidence="5">Belongs to the bacteriophage holin family. Cp-1 holin subfamily.</text>
</comment>
<evidence type="ECO:0000256" key="4">
    <source>
        <dbReference type="ARBA" id="ARBA00023136"/>
    </source>
</evidence>
<evidence type="ECO:0000256" key="5">
    <source>
        <dbReference type="ARBA" id="ARBA00023600"/>
    </source>
</evidence>
<keyword evidence="4 6" id="KW-0472">Membrane</keyword>
<dbReference type="GO" id="GO:0016020">
    <property type="term" value="C:membrane"/>
    <property type="evidence" value="ECO:0007669"/>
    <property type="project" value="UniProtKB-SubCell"/>
</dbReference>
<comment type="subcellular location">
    <subcellularLocation>
        <location evidence="1">Membrane</location>
        <topology evidence="1">Multi-pass membrane protein</topology>
    </subcellularLocation>
</comment>
<evidence type="ECO:0000256" key="2">
    <source>
        <dbReference type="ARBA" id="ARBA00022692"/>
    </source>
</evidence>
<dbReference type="InterPro" id="IPR006480">
    <property type="entry name" value="Phage_holin_4_1"/>
</dbReference>
<evidence type="ECO:0000256" key="1">
    <source>
        <dbReference type="ARBA" id="ARBA00004141"/>
    </source>
</evidence>
<evidence type="ECO:0000313" key="7">
    <source>
        <dbReference type="EMBL" id="MBD1372580.1"/>
    </source>
</evidence>
<keyword evidence="3 6" id="KW-1133">Transmembrane helix</keyword>
<proteinExistence type="inferred from homology"/>
<name>A0A926NBB8_9BACL</name>
<keyword evidence="8" id="KW-1185">Reference proteome</keyword>
<dbReference type="NCBIfam" id="TIGR01593">
    <property type="entry name" value="holin_tox_secr"/>
    <property type="match status" value="1"/>
</dbReference>